<dbReference type="Proteomes" id="UP000620124">
    <property type="component" value="Unassembled WGS sequence"/>
</dbReference>
<name>A0A8H6XGF5_9AGAR</name>
<evidence type="ECO:0000313" key="7">
    <source>
        <dbReference type="Proteomes" id="UP000620124"/>
    </source>
</evidence>
<evidence type="ECO:0000256" key="2">
    <source>
        <dbReference type="ARBA" id="ARBA00022771"/>
    </source>
</evidence>
<reference evidence="6" key="1">
    <citation type="submission" date="2020-05" db="EMBL/GenBank/DDBJ databases">
        <title>Mycena genomes resolve the evolution of fungal bioluminescence.</title>
        <authorList>
            <person name="Tsai I.J."/>
        </authorList>
    </citation>
    <scope>NUCLEOTIDE SEQUENCE</scope>
    <source>
        <strain evidence="6">CCC161011</strain>
    </source>
</reference>
<sequence>MMSAREHALRKAHEDDALMRVKDTLNTIFVQSTGAQGGDVHRVFNLVEKDSNNCDTVIFISNLRYDLPSHTVICDGYVLPLTKKLLDNIQNPFGKLVQTNTMRSIPASKVEIEAWKRLLPALVERCRSWTHTEKCEYALQGRVPLSVEMERDPLCSCGKGEDVDGMHRVAEWTKLAPFAVRVAFSPLFAVSYLEKVGRDPAAGRCFVCRGKGKPKMMKCACGKVRYCSKDCQRKDWKAHKPKCNFNQAVVNV</sequence>
<evidence type="ECO:0000259" key="5">
    <source>
        <dbReference type="PROSITE" id="PS50865"/>
    </source>
</evidence>
<dbReference type="InterPro" id="IPR002893">
    <property type="entry name" value="Znf_MYND"/>
</dbReference>
<dbReference type="SUPFAM" id="SSF144232">
    <property type="entry name" value="HIT/MYND zinc finger-like"/>
    <property type="match status" value="1"/>
</dbReference>
<dbReference type="Gene3D" id="6.10.140.2220">
    <property type="match status" value="1"/>
</dbReference>
<keyword evidence="1" id="KW-0479">Metal-binding</keyword>
<keyword evidence="2 4" id="KW-0863">Zinc-finger</keyword>
<dbReference type="PROSITE" id="PS01360">
    <property type="entry name" value="ZF_MYND_1"/>
    <property type="match status" value="1"/>
</dbReference>
<protein>
    <recommendedName>
        <fullName evidence="5">MYND-type domain-containing protein</fullName>
    </recommendedName>
</protein>
<dbReference type="PROSITE" id="PS50865">
    <property type="entry name" value="ZF_MYND_2"/>
    <property type="match status" value="1"/>
</dbReference>
<dbReference type="EMBL" id="JACAZI010000019">
    <property type="protein sequence ID" value="KAF7340259.1"/>
    <property type="molecule type" value="Genomic_DNA"/>
</dbReference>
<keyword evidence="3" id="KW-0862">Zinc</keyword>
<proteinExistence type="predicted"/>
<dbReference type="Pfam" id="PF01753">
    <property type="entry name" value="zf-MYND"/>
    <property type="match status" value="1"/>
</dbReference>
<evidence type="ECO:0000256" key="3">
    <source>
        <dbReference type="ARBA" id="ARBA00022833"/>
    </source>
</evidence>
<accession>A0A8H6XGF5</accession>
<gene>
    <name evidence="6" type="ORF">MVEN_01944800</name>
</gene>
<evidence type="ECO:0000256" key="4">
    <source>
        <dbReference type="PROSITE-ProRule" id="PRU00134"/>
    </source>
</evidence>
<feature type="domain" description="MYND-type" evidence="5">
    <location>
        <begin position="205"/>
        <end position="243"/>
    </location>
</feature>
<evidence type="ECO:0000256" key="1">
    <source>
        <dbReference type="ARBA" id="ARBA00022723"/>
    </source>
</evidence>
<comment type="caution">
    <text evidence="6">The sequence shown here is derived from an EMBL/GenBank/DDBJ whole genome shotgun (WGS) entry which is preliminary data.</text>
</comment>
<keyword evidence="7" id="KW-1185">Reference proteome</keyword>
<evidence type="ECO:0000313" key="6">
    <source>
        <dbReference type="EMBL" id="KAF7340259.1"/>
    </source>
</evidence>
<dbReference type="AlphaFoldDB" id="A0A8H6XGF5"/>
<dbReference type="GO" id="GO:0008270">
    <property type="term" value="F:zinc ion binding"/>
    <property type="evidence" value="ECO:0007669"/>
    <property type="project" value="UniProtKB-KW"/>
</dbReference>
<dbReference type="OrthoDB" id="432970at2759"/>
<organism evidence="6 7">
    <name type="scientific">Mycena venus</name>
    <dbReference type="NCBI Taxonomy" id="2733690"/>
    <lineage>
        <taxon>Eukaryota</taxon>
        <taxon>Fungi</taxon>
        <taxon>Dikarya</taxon>
        <taxon>Basidiomycota</taxon>
        <taxon>Agaricomycotina</taxon>
        <taxon>Agaricomycetes</taxon>
        <taxon>Agaricomycetidae</taxon>
        <taxon>Agaricales</taxon>
        <taxon>Marasmiineae</taxon>
        <taxon>Mycenaceae</taxon>
        <taxon>Mycena</taxon>
    </lineage>
</organism>